<dbReference type="EMBL" id="JAWZSR010000010">
    <property type="protein sequence ID" value="MDX8047299.1"/>
    <property type="molecule type" value="Genomic_DNA"/>
</dbReference>
<accession>A0ACC6M8K1</accession>
<dbReference type="Proteomes" id="UP001277972">
    <property type="component" value="Unassembled WGS sequence"/>
</dbReference>
<evidence type="ECO:0000313" key="1">
    <source>
        <dbReference type="EMBL" id="MDX8047299.1"/>
    </source>
</evidence>
<keyword evidence="2" id="KW-1185">Reference proteome</keyword>
<reference evidence="1" key="1">
    <citation type="submission" date="2023-11" db="EMBL/GenBank/DDBJ databases">
        <title>Gracilibacillus pellucida a moderately halophilic bacterium isolated from saline soil in Xinjiang province.</title>
        <authorList>
            <person name="Zhang Z."/>
            <person name="Tan F."/>
            <person name="Wang Y."/>
            <person name="Xia M."/>
        </authorList>
    </citation>
    <scope>NUCLEOTIDE SEQUENCE</scope>
    <source>
        <strain evidence="1">S3-1-1</strain>
    </source>
</reference>
<evidence type="ECO:0000313" key="2">
    <source>
        <dbReference type="Proteomes" id="UP001277972"/>
    </source>
</evidence>
<name>A0ACC6M8K1_9BACI</name>
<sequence>MLMKSLRFSFTDMFIFKPFLKKHQTTVYRCCYLIVNERSLAEEITRKVFVALYQKGNIRKMDCFSLYQQLISCLEESLLADREKITSRMQDVQIARSFVNNAVGVLSTKDRMILGLAHVCSLPVEVISSLLDIPIREVKKSLYHSRELLNKRRVGEPLPLLRLSAKS</sequence>
<comment type="caution">
    <text evidence="1">The sequence shown here is derived from an EMBL/GenBank/DDBJ whole genome shotgun (WGS) entry which is preliminary data.</text>
</comment>
<proteinExistence type="predicted"/>
<organism evidence="1 2">
    <name type="scientific">Gracilibacillus pellucidus</name>
    <dbReference type="NCBI Taxonomy" id="3095368"/>
    <lineage>
        <taxon>Bacteria</taxon>
        <taxon>Bacillati</taxon>
        <taxon>Bacillota</taxon>
        <taxon>Bacilli</taxon>
        <taxon>Bacillales</taxon>
        <taxon>Bacillaceae</taxon>
        <taxon>Gracilibacillus</taxon>
    </lineage>
</organism>
<protein>
    <submittedName>
        <fullName evidence="1">Uncharacterized protein</fullName>
    </submittedName>
</protein>
<gene>
    <name evidence="1" type="ORF">SH601_15115</name>
</gene>